<feature type="transmembrane region" description="Helical" evidence="7">
    <location>
        <begin position="108"/>
        <end position="127"/>
    </location>
</feature>
<keyword evidence="4 7" id="KW-1133">Transmembrane helix</keyword>
<keyword evidence="6" id="KW-0479">Metal-binding</keyword>
<dbReference type="GO" id="GO:0016020">
    <property type="term" value="C:membrane"/>
    <property type="evidence" value="ECO:0007669"/>
    <property type="project" value="InterPro"/>
</dbReference>
<keyword evidence="3 7" id="KW-0812">Transmembrane</keyword>
<evidence type="ECO:0000256" key="5">
    <source>
        <dbReference type="ARBA" id="ARBA00023136"/>
    </source>
</evidence>
<reference evidence="8 9" key="1">
    <citation type="submission" date="2019-03" db="EMBL/GenBank/DDBJ databases">
        <authorList>
            <person name="He R.-H."/>
        </authorList>
    </citation>
    <scope>NUCLEOTIDE SEQUENCE [LARGE SCALE GENOMIC DNA]</scope>
    <source>
        <strain evidence="9">SH 714</strain>
    </source>
</reference>
<dbReference type="Pfam" id="PF03006">
    <property type="entry name" value="HlyIII"/>
    <property type="match status" value="1"/>
</dbReference>
<proteinExistence type="inferred from homology"/>
<comment type="caution">
    <text evidence="8">The sequence shown here is derived from an EMBL/GenBank/DDBJ whole genome shotgun (WGS) entry which is preliminary data.</text>
</comment>
<protein>
    <submittedName>
        <fullName evidence="8">Hemolysin III family protein</fullName>
    </submittedName>
</protein>
<dbReference type="RefSeq" id="WP_134341296.1">
    <property type="nucleotide sequence ID" value="NZ_SOPW01000020.1"/>
</dbReference>
<feature type="binding site" evidence="6">
    <location>
        <position position="189"/>
    </location>
    <ligand>
        <name>Zn(2+)</name>
        <dbReference type="ChEBI" id="CHEBI:29105"/>
    </ligand>
</feature>
<dbReference type="GO" id="GO:0046872">
    <property type="term" value="F:metal ion binding"/>
    <property type="evidence" value="ECO:0007669"/>
    <property type="project" value="UniProtKB-KW"/>
</dbReference>
<feature type="transmembrane region" description="Helical" evidence="7">
    <location>
        <begin position="194"/>
        <end position="213"/>
    </location>
</feature>
<feature type="transmembrane region" description="Helical" evidence="7">
    <location>
        <begin position="45"/>
        <end position="66"/>
    </location>
</feature>
<feature type="transmembrane region" description="Helical" evidence="7">
    <location>
        <begin position="78"/>
        <end position="102"/>
    </location>
</feature>
<dbReference type="GO" id="GO:0012505">
    <property type="term" value="C:endomembrane system"/>
    <property type="evidence" value="ECO:0007669"/>
    <property type="project" value="UniProtKB-SubCell"/>
</dbReference>
<keyword evidence="5 7" id="KW-0472">Membrane</keyword>
<dbReference type="PANTHER" id="PTHR20855">
    <property type="entry name" value="ADIPOR/PROGESTIN RECEPTOR-RELATED"/>
    <property type="match status" value="1"/>
</dbReference>
<dbReference type="Proteomes" id="UP000297975">
    <property type="component" value="Unassembled WGS sequence"/>
</dbReference>
<feature type="binding site" evidence="6">
    <location>
        <position position="193"/>
    </location>
    <ligand>
        <name>Zn(2+)</name>
        <dbReference type="ChEBI" id="CHEBI:29105"/>
    </ligand>
</feature>
<dbReference type="InterPro" id="IPR004254">
    <property type="entry name" value="AdipoR/HlyIII-related"/>
</dbReference>
<evidence type="ECO:0000313" key="9">
    <source>
        <dbReference type="Proteomes" id="UP000297975"/>
    </source>
</evidence>
<accession>A0A4Y8IKJ5</accession>
<dbReference type="NCBIfam" id="TIGR01065">
    <property type="entry name" value="hlyIII"/>
    <property type="match status" value="1"/>
</dbReference>
<evidence type="ECO:0000256" key="1">
    <source>
        <dbReference type="ARBA" id="ARBA00004127"/>
    </source>
</evidence>
<feature type="binding site" evidence="6">
    <location>
        <position position="67"/>
    </location>
    <ligand>
        <name>Zn(2+)</name>
        <dbReference type="ChEBI" id="CHEBI:29105"/>
    </ligand>
</feature>
<feature type="transmembrane region" description="Helical" evidence="7">
    <location>
        <begin position="21"/>
        <end position="39"/>
    </location>
</feature>
<dbReference type="PANTHER" id="PTHR20855:SF129">
    <property type="entry name" value="HEMOLYSIN-3 HOMOLOG"/>
    <property type="match status" value="1"/>
</dbReference>
<dbReference type="GO" id="GO:0140911">
    <property type="term" value="F:pore-forming activity"/>
    <property type="evidence" value="ECO:0007669"/>
    <property type="project" value="InterPro"/>
</dbReference>
<gene>
    <name evidence="8" type="ORF">E3U55_14845</name>
</gene>
<evidence type="ECO:0000256" key="6">
    <source>
        <dbReference type="PIRSR" id="PIRSR604254-1"/>
    </source>
</evidence>
<evidence type="ECO:0000256" key="3">
    <source>
        <dbReference type="ARBA" id="ARBA00022692"/>
    </source>
</evidence>
<dbReference type="InterPro" id="IPR005744">
    <property type="entry name" value="Hy-lIII"/>
</dbReference>
<evidence type="ECO:0000256" key="7">
    <source>
        <dbReference type="SAM" id="Phobius"/>
    </source>
</evidence>
<evidence type="ECO:0000313" key="8">
    <source>
        <dbReference type="EMBL" id="TFB14089.1"/>
    </source>
</evidence>
<comment type="similarity">
    <text evidence="2">Belongs to the UPF0073 (Hly-III) family.</text>
</comment>
<dbReference type="EMBL" id="SOPW01000020">
    <property type="protein sequence ID" value="TFB14089.1"/>
    <property type="molecule type" value="Genomic_DNA"/>
</dbReference>
<evidence type="ECO:0000256" key="4">
    <source>
        <dbReference type="ARBA" id="ARBA00022989"/>
    </source>
</evidence>
<dbReference type="OrthoDB" id="9813689at2"/>
<sequence length="214" mass="24274">MVLPYQYTRKEEAVNALTHGLGAALAIAGLVILIVYSTIHGNAWHIVSVTVYGTTMLIMYLSSTIVHSLKDGRAKDIFLFIDHSSIYLFIAGTYTPILLVLLRGPIGWTLFGVIWGVAILGIIFKIFFVKRFMIVSTIIYIFLGWFIVFVWNPLVQEMELRGLIFLIIGGVLYSVGSIFYMWRGFPYHHAVWHIFVIAGSAFHFFAILFYVVLV</sequence>
<keyword evidence="6" id="KW-0862">Zinc</keyword>
<organism evidence="8 9">
    <name type="scientific">Filobacillus milosensis</name>
    <dbReference type="NCBI Taxonomy" id="94137"/>
    <lineage>
        <taxon>Bacteria</taxon>
        <taxon>Bacillati</taxon>
        <taxon>Bacillota</taxon>
        <taxon>Bacilli</taxon>
        <taxon>Bacillales</taxon>
        <taxon>Bacillaceae</taxon>
        <taxon>Filobacillus</taxon>
    </lineage>
</organism>
<dbReference type="AlphaFoldDB" id="A0A4Y8IKJ5"/>
<feature type="transmembrane region" description="Helical" evidence="7">
    <location>
        <begin position="132"/>
        <end position="151"/>
    </location>
</feature>
<name>A0A4Y8IKJ5_9BACI</name>
<comment type="subcellular location">
    <subcellularLocation>
        <location evidence="1">Endomembrane system</location>
        <topology evidence="1">Multi-pass membrane protein</topology>
    </subcellularLocation>
</comment>
<feature type="transmembrane region" description="Helical" evidence="7">
    <location>
        <begin position="163"/>
        <end position="182"/>
    </location>
</feature>
<keyword evidence="9" id="KW-1185">Reference proteome</keyword>
<evidence type="ECO:0000256" key="2">
    <source>
        <dbReference type="ARBA" id="ARBA00008488"/>
    </source>
</evidence>